<name>E9P2K6_DIPDO</name>
<sequence length="423" mass="47000">SSDSDTDLSLAKCKTKLDSSSGVTKASKQSSLSESESSHSTSGTRGKTKKQKHSSKKNQKKAHSKKAKEKSKGGKKEKKHKAQKQKETFHWQPPLEFGEEEEEEEDVVVKPGAKDEKEKQTTTDLKDKNQDQNPENDKMVRDEPRDEENPHEENMPLDIAVGNTSAASQPSKDNSEPSTSAQVLSPHKNMDTSETSNAAEAKNENEIDVTQMDDMEICTPEHNSPLKVDVELSPVNLKINLQEAKVSKNTNAHNNHSEAEDAKQRLTGKESTNTKEDREKDKQKAKPSTSATTADSRQKTEMADGAQSSTTDNKWKPLQGVGNLQLATAVASTSTSEARNLSLLSESKPQGLRIEIKSKNKIRPGSLFDEVRKTARLNRRPRNHESSSEEDSPTRENSQSRSRSRSRSKSEAKSRHRTRSLSY</sequence>
<evidence type="ECO:0000313" key="2">
    <source>
        <dbReference type="EMBL" id="ADW86180.1"/>
    </source>
</evidence>
<evidence type="ECO:0000256" key="1">
    <source>
        <dbReference type="SAM" id="MobiDB-lite"/>
    </source>
</evidence>
<gene>
    <name evidence="2" type="primary">NKTR</name>
</gene>
<feature type="compositionally biased region" description="Basic and acidic residues" evidence="1">
    <location>
        <begin position="112"/>
        <end position="154"/>
    </location>
</feature>
<feature type="region of interest" description="Disordered" evidence="1">
    <location>
        <begin position="244"/>
        <end position="423"/>
    </location>
</feature>
<proteinExistence type="predicted"/>
<feature type="compositionally biased region" description="Low complexity" evidence="1">
    <location>
        <begin position="27"/>
        <end position="42"/>
    </location>
</feature>
<accession>E9P2K6</accession>
<feature type="compositionally biased region" description="Polar residues" evidence="1">
    <location>
        <begin position="162"/>
        <end position="183"/>
    </location>
</feature>
<dbReference type="EMBL" id="HQ876261">
    <property type="protein sequence ID" value="ADW86180.1"/>
    <property type="molecule type" value="Genomic_DNA"/>
</dbReference>
<feature type="compositionally biased region" description="Polar residues" evidence="1">
    <location>
        <begin position="337"/>
        <end position="348"/>
    </location>
</feature>
<feature type="compositionally biased region" description="Basic and acidic residues" evidence="1">
    <location>
        <begin position="255"/>
        <end position="284"/>
    </location>
</feature>
<feature type="compositionally biased region" description="Basic residues" evidence="1">
    <location>
        <begin position="414"/>
        <end position="423"/>
    </location>
</feature>
<feature type="non-terminal residue" evidence="2">
    <location>
        <position position="1"/>
    </location>
</feature>
<feature type="compositionally biased region" description="Basic residues" evidence="1">
    <location>
        <begin position="46"/>
        <end position="83"/>
    </location>
</feature>
<feature type="compositionally biased region" description="Polar residues" evidence="1">
    <location>
        <begin position="286"/>
        <end position="295"/>
    </location>
</feature>
<organism evidence="2">
    <name type="scientific">Dipsosaurus dorsalis</name>
    <name type="common">Desert iguana</name>
    <name type="synonym">Crotaphytus dorsalis</name>
    <dbReference type="NCBI Taxonomy" id="51217"/>
    <lineage>
        <taxon>Eukaryota</taxon>
        <taxon>Metazoa</taxon>
        <taxon>Chordata</taxon>
        <taxon>Craniata</taxon>
        <taxon>Vertebrata</taxon>
        <taxon>Euteleostomi</taxon>
        <taxon>Lepidosauria</taxon>
        <taxon>Squamata</taxon>
        <taxon>Bifurcata</taxon>
        <taxon>Unidentata</taxon>
        <taxon>Episquamata</taxon>
        <taxon>Toxicofera</taxon>
        <taxon>Iguania</taxon>
        <taxon>Iguanidae</taxon>
        <taxon>Iguaninae</taxon>
        <taxon>Dipsosaurus</taxon>
    </lineage>
</organism>
<reference evidence="2" key="1">
    <citation type="journal article" date="2011" name="Proc. R. Soc. B">
        <title>Intercontinental dispersal by a microendemic burrowing reptile (Dibamidae).</title>
        <authorList>
            <person name="Townsend T.M."/>
            <person name="Leavitt D.H."/>
            <person name="Reeder T.W."/>
        </authorList>
    </citation>
    <scope>NUCLEOTIDE SEQUENCE</scope>
</reference>
<feature type="non-terminal residue" evidence="2">
    <location>
        <position position="423"/>
    </location>
</feature>
<feature type="region of interest" description="Disordered" evidence="1">
    <location>
        <begin position="1"/>
        <end position="229"/>
    </location>
</feature>
<feature type="compositionally biased region" description="Acidic residues" evidence="1">
    <location>
        <begin position="97"/>
        <end position="106"/>
    </location>
</feature>
<dbReference type="AlphaFoldDB" id="E9P2K6"/>
<feature type="compositionally biased region" description="Low complexity" evidence="1">
    <location>
        <begin position="327"/>
        <end position="336"/>
    </location>
</feature>
<protein>
    <submittedName>
        <fullName evidence="2">Natural killer-tumor recognition protein</fullName>
    </submittedName>
</protein>